<evidence type="ECO:0000256" key="1">
    <source>
        <dbReference type="ARBA" id="ARBA00006422"/>
    </source>
</evidence>
<dbReference type="InterPro" id="IPR001433">
    <property type="entry name" value="OxRdtase_FAD/NAD-bd"/>
</dbReference>
<reference evidence="12 13" key="1">
    <citation type="submission" date="2023-03" db="EMBL/GenBank/DDBJ databases">
        <title>Paludisphaera mucosa sp. nov. a novel planctomycete from northern fen.</title>
        <authorList>
            <person name="Ivanova A."/>
        </authorList>
    </citation>
    <scope>NUCLEOTIDE SEQUENCE [LARGE SCALE GENOMIC DNA]</scope>
    <source>
        <strain evidence="12 13">Pla2</strain>
    </source>
</reference>
<evidence type="ECO:0000256" key="9">
    <source>
        <dbReference type="ARBA" id="ARBA00023014"/>
    </source>
</evidence>
<dbReference type="Gene3D" id="3.40.50.80">
    <property type="entry name" value="Nucleotide-binding domain of ferredoxin-NADP reductase (FNR) module"/>
    <property type="match status" value="1"/>
</dbReference>
<name>A0ABT6FES8_9BACT</name>
<dbReference type="InterPro" id="IPR019480">
    <property type="entry name" value="Dihydroorotate_DH_Fe-S-bd"/>
</dbReference>
<evidence type="ECO:0000256" key="6">
    <source>
        <dbReference type="ARBA" id="ARBA00022827"/>
    </source>
</evidence>
<keyword evidence="2" id="KW-0813">Transport</keyword>
<protein>
    <submittedName>
        <fullName evidence="12">Dihydroorotate dehydrogenase electron transfer subunit</fullName>
    </submittedName>
</protein>
<dbReference type="InterPro" id="IPR050353">
    <property type="entry name" value="PyrK_electron_transfer"/>
</dbReference>
<dbReference type="EMBL" id="JARRAG010000002">
    <property type="protein sequence ID" value="MDG3006076.1"/>
    <property type="molecule type" value="Genomic_DNA"/>
</dbReference>
<dbReference type="Gene3D" id="2.10.240.10">
    <property type="entry name" value="Dihydroorotate dehydrogenase, electron transfer subunit"/>
    <property type="match status" value="1"/>
</dbReference>
<keyword evidence="6" id="KW-0274">FAD</keyword>
<keyword evidence="9" id="KW-0411">Iron-sulfur</keyword>
<dbReference type="InterPro" id="IPR012165">
    <property type="entry name" value="Cyt_c3_hydrogenase_gsu"/>
</dbReference>
<dbReference type="InterPro" id="IPR039261">
    <property type="entry name" value="FNR_nucleotide-bd"/>
</dbReference>
<dbReference type="InterPro" id="IPR017938">
    <property type="entry name" value="Riboflavin_synthase-like_b-brl"/>
</dbReference>
<dbReference type="Pfam" id="PF00175">
    <property type="entry name" value="NAD_binding_1"/>
    <property type="match status" value="1"/>
</dbReference>
<evidence type="ECO:0000256" key="4">
    <source>
        <dbReference type="ARBA" id="ARBA00022714"/>
    </source>
</evidence>
<sequence>MSEAPSPSRALMRPAATVLENQEVARGTFRLRIADPEIARRILPGQFVMVRAAAEGTDDPLLGRPFALYDVQHDSSGKPTSFEVVYLVIGRGTDSLSRRRPGDRVDVWGPLGNGFGPSPGPGSALFVAGGIGQTPFLALGRDWLGKATYGDPSDSGRATTVSSATLLYGVRSAGLLAGVEDFERAGIGVEIATDDGSAGRHGFVTQLLADRFEAGDRPAKVVACGPPPMLAGVARLTQAHGVACDVSLENHMACGFGACFSCVTPILQDDGRPDLRRVCVEGPVFPADRVDWSRPSH</sequence>
<keyword evidence="13" id="KW-1185">Reference proteome</keyword>
<dbReference type="PRINTS" id="PR00410">
    <property type="entry name" value="PHEHYDRXLASE"/>
</dbReference>
<dbReference type="CDD" id="cd06218">
    <property type="entry name" value="DHOD_e_trans"/>
    <property type="match status" value="1"/>
</dbReference>
<evidence type="ECO:0000256" key="3">
    <source>
        <dbReference type="ARBA" id="ARBA00022630"/>
    </source>
</evidence>
<dbReference type="PROSITE" id="PS51384">
    <property type="entry name" value="FAD_FR"/>
    <property type="match status" value="1"/>
</dbReference>
<accession>A0ABT6FES8</accession>
<evidence type="ECO:0000256" key="8">
    <source>
        <dbReference type="ARBA" id="ARBA00023004"/>
    </source>
</evidence>
<dbReference type="InterPro" id="IPR017927">
    <property type="entry name" value="FAD-bd_FR_type"/>
</dbReference>
<evidence type="ECO:0000313" key="13">
    <source>
        <dbReference type="Proteomes" id="UP001216907"/>
    </source>
</evidence>
<dbReference type="Pfam" id="PF10418">
    <property type="entry name" value="DHODB_Fe-S_bind"/>
    <property type="match status" value="1"/>
</dbReference>
<feature type="domain" description="FAD-binding FR-type" evidence="11">
    <location>
        <begin position="11"/>
        <end position="117"/>
    </location>
</feature>
<dbReference type="PIRSF" id="PIRSF006816">
    <property type="entry name" value="Cyc3_hyd_g"/>
    <property type="match status" value="1"/>
</dbReference>
<evidence type="ECO:0000313" key="12">
    <source>
        <dbReference type="EMBL" id="MDG3006076.1"/>
    </source>
</evidence>
<evidence type="ECO:0000259" key="11">
    <source>
        <dbReference type="PROSITE" id="PS51384"/>
    </source>
</evidence>
<keyword evidence="4" id="KW-0001">2Fe-2S</keyword>
<dbReference type="SUPFAM" id="SSF52343">
    <property type="entry name" value="Ferredoxin reductase-like, C-terminal NADP-linked domain"/>
    <property type="match status" value="1"/>
</dbReference>
<keyword evidence="8" id="KW-0408">Iron</keyword>
<comment type="caution">
    <text evidence="12">The sequence shown here is derived from an EMBL/GenBank/DDBJ whole genome shotgun (WGS) entry which is preliminary data.</text>
</comment>
<comment type="similarity">
    <text evidence="1">Belongs to the PyrK family.</text>
</comment>
<evidence type="ECO:0000256" key="2">
    <source>
        <dbReference type="ARBA" id="ARBA00022448"/>
    </source>
</evidence>
<dbReference type="RefSeq" id="WP_277862380.1">
    <property type="nucleotide sequence ID" value="NZ_JARRAG010000002.1"/>
</dbReference>
<evidence type="ECO:0000256" key="10">
    <source>
        <dbReference type="ARBA" id="ARBA00034078"/>
    </source>
</evidence>
<gene>
    <name evidence="12" type="ORF">PZE19_20065</name>
</gene>
<dbReference type="InterPro" id="IPR037117">
    <property type="entry name" value="Dihydroorotate_DH_ele_sf"/>
</dbReference>
<dbReference type="SUPFAM" id="SSF63380">
    <property type="entry name" value="Riboflavin synthase domain-like"/>
    <property type="match status" value="1"/>
</dbReference>
<organism evidence="12 13">
    <name type="scientific">Paludisphaera mucosa</name>
    <dbReference type="NCBI Taxonomy" id="3030827"/>
    <lineage>
        <taxon>Bacteria</taxon>
        <taxon>Pseudomonadati</taxon>
        <taxon>Planctomycetota</taxon>
        <taxon>Planctomycetia</taxon>
        <taxon>Isosphaerales</taxon>
        <taxon>Isosphaeraceae</taxon>
        <taxon>Paludisphaera</taxon>
    </lineage>
</organism>
<dbReference type="PANTHER" id="PTHR43513:SF3">
    <property type="entry name" value="DIHYDROOROTATE DEHYDROGENASE B (NAD(+)), ELECTRON TRANSFER SUBUNIT-RELATED"/>
    <property type="match status" value="1"/>
</dbReference>
<dbReference type="Proteomes" id="UP001216907">
    <property type="component" value="Unassembled WGS sequence"/>
</dbReference>
<keyword evidence="5" id="KW-0479">Metal-binding</keyword>
<dbReference type="PANTHER" id="PTHR43513">
    <property type="entry name" value="DIHYDROOROTATE DEHYDROGENASE B (NAD(+)), ELECTRON TRANSFER SUBUNIT"/>
    <property type="match status" value="1"/>
</dbReference>
<evidence type="ECO:0000256" key="5">
    <source>
        <dbReference type="ARBA" id="ARBA00022723"/>
    </source>
</evidence>
<comment type="cofactor">
    <cofactor evidence="10">
        <name>[2Fe-2S] cluster</name>
        <dbReference type="ChEBI" id="CHEBI:190135"/>
    </cofactor>
</comment>
<evidence type="ECO:0000256" key="7">
    <source>
        <dbReference type="ARBA" id="ARBA00022982"/>
    </source>
</evidence>
<keyword evidence="3" id="KW-0285">Flavoprotein</keyword>
<keyword evidence="7" id="KW-0249">Electron transport</keyword>
<dbReference type="Gene3D" id="2.40.30.10">
    <property type="entry name" value="Translation factors"/>
    <property type="match status" value="1"/>
</dbReference>
<proteinExistence type="inferred from homology"/>